<organism evidence="1 2">
    <name type="scientific">Brassica campestris</name>
    <name type="common">Field mustard</name>
    <dbReference type="NCBI Taxonomy" id="3711"/>
    <lineage>
        <taxon>Eukaryota</taxon>
        <taxon>Viridiplantae</taxon>
        <taxon>Streptophyta</taxon>
        <taxon>Embryophyta</taxon>
        <taxon>Tracheophyta</taxon>
        <taxon>Spermatophyta</taxon>
        <taxon>Magnoliopsida</taxon>
        <taxon>eudicotyledons</taxon>
        <taxon>Gunneridae</taxon>
        <taxon>Pentapetalae</taxon>
        <taxon>rosids</taxon>
        <taxon>malvids</taxon>
        <taxon>Brassicales</taxon>
        <taxon>Brassicaceae</taxon>
        <taxon>Brassiceae</taxon>
        <taxon>Brassica</taxon>
    </lineage>
</organism>
<dbReference type="EMBL" id="LS974625">
    <property type="protein sequence ID" value="CAG7862858.1"/>
    <property type="molecule type" value="Genomic_DNA"/>
</dbReference>
<evidence type="ECO:0000313" key="1">
    <source>
        <dbReference type="EMBL" id="CAG7862858.1"/>
    </source>
</evidence>
<protein>
    <submittedName>
        <fullName evidence="1">Uncharacterized protein</fullName>
    </submittedName>
</protein>
<dbReference type="AlphaFoldDB" id="A0A8D9FYY8"/>
<accession>A0A8D9FYY8</accession>
<dbReference type="Gramene" id="A09p33250.2_BraZ1">
    <property type="protein sequence ID" value="A09p33250.2_BraZ1.CDS"/>
    <property type="gene ID" value="A09g33250.2_BraZ1"/>
</dbReference>
<reference evidence="1 2" key="1">
    <citation type="submission" date="2021-07" db="EMBL/GenBank/DDBJ databases">
        <authorList>
            <consortium name="Genoscope - CEA"/>
            <person name="William W."/>
        </authorList>
    </citation>
    <scope>NUCLEOTIDE SEQUENCE [LARGE SCALE GENOMIC DNA]</scope>
</reference>
<sequence>MKQKQRFNPQLDPARLLHQGRRCTSTVLDHRPLLLMMILRNHHLVRKTLIRKDGSFIDERAEAVVLEVEETIEEMTHDGSPLGDSQTTSTAATTHSRRFLLNQECIKVSSSHLILILVNTYVLNL</sequence>
<name>A0A8D9FYY8_BRACM</name>
<proteinExistence type="predicted"/>
<dbReference type="Proteomes" id="UP000694005">
    <property type="component" value="Chromosome A09"/>
</dbReference>
<evidence type="ECO:0000313" key="2">
    <source>
        <dbReference type="Proteomes" id="UP000694005"/>
    </source>
</evidence>
<gene>
    <name evidence="1" type="ORF">BRAPAZ1V2_A09P33250.2</name>
</gene>